<protein>
    <submittedName>
        <fullName evidence="2">Uncharacterized protein LOC114334993</fullName>
    </submittedName>
</protein>
<dbReference type="Pfam" id="PF12762">
    <property type="entry name" value="DDE_Tnp_IS1595"/>
    <property type="match status" value="1"/>
</dbReference>
<dbReference type="AlphaFoldDB" id="A0A6P7FWW9"/>
<dbReference type="InterPro" id="IPR053164">
    <property type="entry name" value="IS1016-like_transposase"/>
</dbReference>
<dbReference type="SMART" id="SM01126">
    <property type="entry name" value="DDE_Tnp_IS1595"/>
    <property type="match status" value="1"/>
</dbReference>
<evidence type="ECO:0000259" key="1">
    <source>
        <dbReference type="SMART" id="SM01126"/>
    </source>
</evidence>
<dbReference type="RefSeq" id="XP_028140941.1">
    <property type="nucleotide sequence ID" value="XM_028285140.1"/>
</dbReference>
<organism evidence="2">
    <name type="scientific">Diabrotica virgifera virgifera</name>
    <name type="common">western corn rootworm</name>
    <dbReference type="NCBI Taxonomy" id="50390"/>
    <lineage>
        <taxon>Eukaryota</taxon>
        <taxon>Metazoa</taxon>
        <taxon>Ecdysozoa</taxon>
        <taxon>Arthropoda</taxon>
        <taxon>Hexapoda</taxon>
        <taxon>Insecta</taxon>
        <taxon>Pterygota</taxon>
        <taxon>Neoptera</taxon>
        <taxon>Endopterygota</taxon>
        <taxon>Coleoptera</taxon>
        <taxon>Polyphaga</taxon>
        <taxon>Cucujiformia</taxon>
        <taxon>Chrysomeloidea</taxon>
        <taxon>Chrysomelidae</taxon>
        <taxon>Galerucinae</taxon>
        <taxon>Diabroticina</taxon>
        <taxon>Diabroticites</taxon>
        <taxon>Diabrotica</taxon>
    </lineage>
</organism>
<proteinExistence type="predicted"/>
<evidence type="ECO:0000313" key="2">
    <source>
        <dbReference type="RefSeq" id="XP_028140941.1"/>
    </source>
</evidence>
<dbReference type="InterPro" id="IPR024445">
    <property type="entry name" value="Tnp_ISXO2-like"/>
</dbReference>
<gene>
    <name evidence="2" type="primary">LOC114334993</name>
</gene>
<dbReference type="PANTHER" id="PTHR47163">
    <property type="entry name" value="DDE_TNP_IS1595 DOMAIN-CONTAINING PROTEIN"/>
    <property type="match status" value="1"/>
</dbReference>
<name>A0A6P7FWW9_DIAVI</name>
<accession>A0A6P7FWW9</accession>
<dbReference type="PANTHER" id="PTHR47163:SF2">
    <property type="entry name" value="SI:DKEY-17M8.2"/>
    <property type="match status" value="1"/>
</dbReference>
<sequence>MATDRGNILDFLYSHVVLKKTRKCGGCGSVLKVNTGRKITCGKMVSKHKQAKTVSARKRTYFESAKLPMEKVFMLVSILLWIKPPRYEFIRGNLKIAQQTLTDWYSFSREVFVSFAMKHSEKLGGEGSIIEMDEAKFGKRKYNVGRIIDGVWVWGAIDRTSKKLFLVPVEKRDRDTLLGVIKEWILNGTTIYSDCWRAYDCLSHEGFIHQTVNHSKHFVDPVTGTHTNNIERLWREVRASVPKYGVRRSHFVCRLPCRILL</sequence>
<dbReference type="InParanoid" id="A0A6P7FWW9"/>
<reference evidence="2" key="1">
    <citation type="submission" date="2025-08" db="UniProtKB">
        <authorList>
            <consortium name="RefSeq"/>
        </authorList>
    </citation>
    <scope>IDENTIFICATION</scope>
    <source>
        <tissue evidence="2">Whole insect</tissue>
    </source>
</reference>
<feature type="domain" description="ISXO2-like transposase" evidence="1">
    <location>
        <begin position="122"/>
        <end position="250"/>
    </location>
</feature>